<feature type="transmembrane region" description="Helical" evidence="5">
    <location>
        <begin position="261"/>
        <end position="285"/>
    </location>
</feature>
<feature type="transmembrane region" description="Helical" evidence="5">
    <location>
        <begin position="228"/>
        <end position="249"/>
    </location>
</feature>
<feature type="transmembrane region" description="Helical" evidence="5">
    <location>
        <begin position="168"/>
        <end position="191"/>
    </location>
</feature>
<evidence type="ECO:0000256" key="4">
    <source>
        <dbReference type="ARBA" id="ARBA00023136"/>
    </source>
</evidence>
<gene>
    <name evidence="7" type="ORF">AFL01nite_24140</name>
</gene>
<feature type="transmembrane region" description="Helical" evidence="5">
    <location>
        <begin position="81"/>
        <end position="100"/>
    </location>
</feature>
<feature type="transmembrane region" description="Helical" evidence="5">
    <location>
        <begin position="48"/>
        <end position="69"/>
    </location>
</feature>
<dbReference type="AlphaFoldDB" id="A0A512HXB4"/>
<dbReference type="EMBL" id="BJZQ01000014">
    <property type="protein sequence ID" value="GEO90087.1"/>
    <property type="molecule type" value="Genomic_DNA"/>
</dbReference>
<evidence type="ECO:0000256" key="5">
    <source>
        <dbReference type="SAM" id="Phobius"/>
    </source>
</evidence>
<reference evidence="7 8" key="1">
    <citation type="submission" date="2019-07" db="EMBL/GenBank/DDBJ databases">
        <title>Whole genome shotgun sequence of Aeromicrobium flavum NBRC 107625.</title>
        <authorList>
            <person name="Hosoyama A."/>
            <person name="Uohara A."/>
            <person name="Ohji S."/>
            <person name="Ichikawa N."/>
        </authorList>
    </citation>
    <scope>NUCLEOTIDE SEQUENCE [LARGE SCALE GENOMIC DNA]</scope>
    <source>
        <strain evidence="7 8">NBRC 107625</strain>
    </source>
</reference>
<feature type="transmembrane region" description="Helical" evidence="5">
    <location>
        <begin position="140"/>
        <end position="162"/>
    </location>
</feature>
<dbReference type="Pfam" id="PF07690">
    <property type="entry name" value="MFS_1"/>
    <property type="match status" value="1"/>
</dbReference>
<feature type="transmembrane region" description="Helical" evidence="5">
    <location>
        <begin position="397"/>
        <end position="416"/>
    </location>
</feature>
<feature type="transmembrane region" description="Helical" evidence="5">
    <location>
        <begin position="422"/>
        <end position="442"/>
    </location>
</feature>
<dbReference type="InterPro" id="IPR011701">
    <property type="entry name" value="MFS"/>
</dbReference>
<evidence type="ECO:0000256" key="2">
    <source>
        <dbReference type="ARBA" id="ARBA00022692"/>
    </source>
</evidence>
<feature type="transmembrane region" description="Helical" evidence="5">
    <location>
        <begin position="203"/>
        <end position="222"/>
    </location>
</feature>
<evidence type="ECO:0000313" key="7">
    <source>
        <dbReference type="EMBL" id="GEO90087.1"/>
    </source>
</evidence>
<protein>
    <submittedName>
        <fullName evidence="7">MFS transporter</fullName>
    </submittedName>
</protein>
<feature type="transmembrane region" description="Helical" evidence="5">
    <location>
        <begin position="297"/>
        <end position="315"/>
    </location>
</feature>
<comment type="subcellular location">
    <subcellularLocation>
        <location evidence="1">Cell membrane</location>
        <topology evidence="1">Multi-pass membrane protein</topology>
    </subcellularLocation>
</comment>
<feature type="transmembrane region" description="Helical" evidence="5">
    <location>
        <begin position="352"/>
        <end position="377"/>
    </location>
</feature>
<dbReference type="GO" id="GO:0022857">
    <property type="term" value="F:transmembrane transporter activity"/>
    <property type="evidence" value="ECO:0007669"/>
    <property type="project" value="InterPro"/>
</dbReference>
<dbReference type="InterPro" id="IPR020846">
    <property type="entry name" value="MFS_dom"/>
</dbReference>
<comment type="caution">
    <text evidence="7">The sequence shown here is derived from an EMBL/GenBank/DDBJ whole genome shotgun (WGS) entry which is preliminary data.</text>
</comment>
<keyword evidence="8" id="KW-1185">Reference proteome</keyword>
<dbReference type="GO" id="GO:0005886">
    <property type="term" value="C:plasma membrane"/>
    <property type="evidence" value="ECO:0007669"/>
    <property type="project" value="UniProtKB-SubCell"/>
</dbReference>
<evidence type="ECO:0000256" key="1">
    <source>
        <dbReference type="ARBA" id="ARBA00004651"/>
    </source>
</evidence>
<feature type="transmembrane region" description="Helical" evidence="5">
    <location>
        <begin position="327"/>
        <end position="346"/>
    </location>
</feature>
<keyword evidence="4 5" id="KW-0472">Membrane</keyword>
<dbReference type="PROSITE" id="PS50850">
    <property type="entry name" value="MFS"/>
    <property type="match status" value="1"/>
</dbReference>
<keyword evidence="2 5" id="KW-0812">Transmembrane</keyword>
<organism evidence="7 8">
    <name type="scientific">Aeromicrobium flavum</name>
    <dbReference type="NCBI Taxonomy" id="416568"/>
    <lineage>
        <taxon>Bacteria</taxon>
        <taxon>Bacillati</taxon>
        <taxon>Actinomycetota</taxon>
        <taxon>Actinomycetes</taxon>
        <taxon>Propionibacteriales</taxon>
        <taxon>Nocardioidaceae</taxon>
        <taxon>Aeromicrobium</taxon>
    </lineage>
</organism>
<dbReference type="PANTHER" id="PTHR23501:SF154">
    <property type="entry name" value="MULTIDRUG-EFFLUX TRANSPORTER RV1634-RELATED"/>
    <property type="match status" value="1"/>
</dbReference>
<dbReference type="PANTHER" id="PTHR23501">
    <property type="entry name" value="MAJOR FACILITATOR SUPERFAMILY"/>
    <property type="match status" value="1"/>
</dbReference>
<proteinExistence type="predicted"/>
<dbReference type="RefSeq" id="WP_186813938.1">
    <property type="nucleotide sequence ID" value="NZ_BAAAYQ010000005.1"/>
</dbReference>
<dbReference type="InterPro" id="IPR005829">
    <property type="entry name" value="Sugar_transporter_CS"/>
</dbReference>
<evidence type="ECO:0000259" key="6">
    <source>
        <dbReference type="PROSITE" id="PS50850"/>
    </source>
</evidence>
<dbReference type="PROSITE" id="PS00217">
    <property type="entry name" value="SUGAR_TRANSPORT_2"/>
    <property type="match status" value="1"/>
</dbReference>
<keyword evidence="3 5" id="KW-1133">Transmembrane helix</keyword>
<accession>A0A512HXB4</accession>
<evidence type="ECO:0000256" key="3">
    <source>
        <dbReference type="ARBA" id="ARBA00022989"/>
    </source>
</evidence>
<sequence length="447" mass="45450">MSVVVRERLWTGPQGLVVAGVFATAFLFAFEAYAIATALPLVAADLDGLSLVGVSFAVLLAASVVTMTVSAPWCDREGPTVPLLTGVAGFVLGLVISGTAPTMELFVVGRAVQGLGSGLTTVALYVLVGQAFAESIRPRVFVVLTSAWVLPALVGPPIAGWIAENAGWQWAVLGAIVPALLAAALLMPALGTPGAHADVRLRARPVLLAGLGALSVLAVSIAGQRGFAGWWALLLLGLVVAVLAVPPLLPRGTWTGRRGLPAVIATRGVASLAFFGVEAYLPLALVEHRGLTPTQGGMFLTGGAVLWFSGSWLAANVPALADKHRRVRIGTGLVAVGSLAGVLVLVEALPLVALVLLWPFAGLGMGMAMSTLSVLLLETAPPGEHGAASAAMQTNDAVVQALGLALGSAVFAALLTRSSEQAFAAVLGVAPIVALGAVALSGRLRER</sequence>
<dbReference type="InterPro" id="IPR036259">
    <property type="entry name" value="MFS_trans_sf"/>
</dbReference>
<feature type="domain" description="Major facilitator superfamily (MFS) profile" evidence="6">
    <location>
        <begin position="17"/>
        <end position="447"/>
    </location>
</feature>
<evidence type="ECO:0000313" key="8">
    <source>
        <dbReference type="Proteomes" id="UP000321769"/>
    </source>
</evidence>
<feature type="transmembrane region" description="Helical" evidence="5">
    <location>
        <begin position="106"/>
        <end position="128"/>
    </location>
</feature>
<dbReference type="Gene3D" id="1.20.1250.20">
    <property type="entry name" value="MFS general substrate transporter like domains"/>
    <property type="match status" value="2"/>
</dbReference>
<dbReference type="SUPFAM" id="SSF103473">
    <property type="entry name" value="MFS general substrate transporter"/>
    <property type="match status" value="1"/>
</dbReference>
<feature type="transmembrane region" description="Helical" evidence="5">
    <location>
        <begin position="16"/>
        <end position="36"/>
    </location>
</feature>
<name>A0A512HXB4_9ACTN</name>
<dbReference type="Proteomes" id="UP000321769">
    <property type="component" value="Unassembled WGS sequence"/>
</dbReference>